<dbReference type="PANTHER" id="PTHR43071:SF1">
    <property type="entry name" value="2-AMINO-4-HYDROXY-6-HYDROXYMETHYLDIHYDROPTERIDINE PYROPHOSPHOKINASE"/>
    <property type="match status" value="1"/>
</dbReference>
<dbReference type="RefSeq" id="WP_114437405.1">
    <property type="nucleotide sequence ID" value="NZ_QPIZ01000017.1"/>
</dbReference>
<proteinExistence type="inferred from homology"/>
<accession>A0A368UXI6</accession>
<comment type="function">
    <text evidence="10">Catalyzes the transfer of pyrophosphate from adenosine triphosphate (ATP) to 6-hydroxymethyl-7,8-dihydropterin, an enzymatic step in folate biosynthesis pathway.</text>
</comment>
<keyword evidence="8" id="KW-0067">ATP-binding</keyword>
<evidence type="ECO:0000256" key="3">
    <source>
        <dbReference type="ARBA" id="ARBA00013253"/>
    </source>
</evidence>
<evidence type="ECO:0000256" key="5">
    <source>
        <dbReference type="ARBA" id="ARBA00022679"/>
    </source>
</evidence>
<evidence type="ECO:0000256" key="9">
    <source>
        <dbReference type="ARBA" id="ARBA00022909"/>
    </source>
</evidence>
<evidence type="ECO:0000256" key="8">
    <source>
        <dbReference type="ARBA" id="ARBA00022840"/>
    </source>
</evidence>
<gene>
    <name evidence="14" type="ORF">DFO77_11745</name>
</gene>
<dbReference type="InterPro" id="IPR035907">
    <property type="entry name" value="Hppk_sf"/>
</dbReference>
<comment type="pathway">
    <text evidence="1">Cofactor biosynthesis; tetrahydrofolate biosynthesis; 2-amino-4-hydroxy-6-hydroxymethyl-7,8-dihydropteridine diphosphate from 7,8-dihydroneopterin triphosphate: step 4/4.</text>
</comment>
<feature type="domain" description="7,8-dihydro-6-hydroxymethylpterin-pyrophosphokinase" evidence="13">
    <location>
        <begin position="6"/>
        <end position="134"/>
    </location>
</feature>
<dbReference type="PANTHER" id="PTHR43071">
    <property type="entry name" value="2-AMINO-4-HYDROXY-6-HYDROXYMETHYLDIHYDROPTERIDINE PYROPHOSPHOKINASE"/>
    <property type="match status" value="1"/>
</dbReference>
<dbReference type="EC" id="2.7.6.3" evidence="3"/>
<evidence type="ECO:0000256" key="6">
    <source>
        <dbReference type="ARBA" id="ARBA00022741"/>
    </source>
</evidence>
<dbReference type="CDD" id="cd00483">
    <property type="entry name" value="HPPK"/>
    <property type="match status" value="1"/>
</dbReference>
<protein>
    <recommendedName>
        <fullName evidence="4">2-amino-4-hydroxy-6-hydroxymethyldihydropteridine pyrophosphokinase</fullName>
        <ecNumber evidence="3">2.7.6.3</ecNumber>
    </recommendedName>
    <alternativeName>
        <fullName evidence="11">6-hydroxymethyl-7,8-dihydropterin pyrophosphokinase</fullName>
    </alternativeName>
    <alternativeName>
        <fullName evidence="12">7,8-dihydro-6-hydroxymethylpterin-pyrophosphokinase</fullName>
    </alternativeName>
</protein>
<evidence type="ECO:0000256" key="4">
    <source>
        <dbReference type="ARBA" id="ARBA00016218"/>
    </source>
</evidence>
<dbReference type="GO" id="GO:0016301">
    <property type="term" value="F:kinase activity"/>
    <property type="evidence" value="ECO:0007669"/>
    <property type="project" value="UniProtKB-KW"/>
</dbReference>
<keyword evidence="5" id="KW-0808">Transferase</keyword>
<evidence type="ECO:0000256" key="1">
    <source>
        <dbReference type="ARBA" id="ARBA00005051"/>
    </source>
</evidence>
<evidence type="ECO:0000256" key="12">
    <source>
        <dbReference type="ARBA" id="ARBA00033413"/>
    </source>
</evidence>
<keyword evidence="15" id="KW-1185">Reference proteome</keyword>
<sequence length="161" mass="18594">MSNVILLLGGNRGNSENVFKQALALLEQRIGLVQRCSSLYKSPPWGFEDDQWFLNQVVFVETRLEPQAVLVETQQIERDMGRKKKTTTHYEGRLLDIDILFYDHIVISSPLLTVPHERLHLRRFTLLPLQELAPDFIHPGMNKSIATLLNECRDESEVIKL</sequence>
<name>A0A368UXI6_9BACT</name>
<dbReference type="NCBIfam" id="TIGR01498">
    <property type="entry name" value="folK"/>
    <property type="match status" value="1"/>
</dbReference>
<evidence type="ECO:0000313" key="15">
    <source>
        <dbReference type="Proteomes" id="UP000252733"/>
    </source>
</evidence>
<dbReference type="SUPFAM" id="SSF55083">
    <property type="entry name" value="6-hydroxymethyl-7,8-dihydropterin pyrophosphokinase, HPPK"/>
    <property type="match status" value="1"/>
</dbReference>
<dbReference type="GO" id="GO:0046656">
    <property type="term" value="P:folic acid biosynthetic process"/>
    <property type="evidence" value="ECO:0007669"/>
    <property type="project" value="UniProtKB-KW"/>
</dbReference>
<dbReference type="Proteomes" id="UP000252733">
    <property type="component" value="Unassembled WGS sequence"/>
</dbReference>
<keyword evidence="9" id="KW-0289">Folate biosynthesis</keyword>
<evidence type="ECO:0000313" key="14">
    <source>
        <dbReference type="EMBL" id="RCW31601.1"/>
    </source>
</evidence>
<dbReference type="GO" id="GO:0046654">
    <property type="term" value="P:tetrahydrofolate biosynthetic process"/>
    <property type="evidence" value="ECO:0007669"/>
    <property type="project" value="UniProtKB-UniPathway"/>
</dbReference>
<organism evidence="14 15">
    <name type="scientific">Marinilabilia salmonicolor</name>
    <dbReference type="NCBI Taxonomy" id="989"/>
    <lineage>
        <taxon>Bacteria</taxon>
        <taxon>Pseudomonadati</taxon>
        <taxon>Bacteroidota</taxon>
        <taxon>Bacteroidia</taxon>
        <taxon>Marinilabiliales</taxon>
        <taxon>Marinilabiliaceae</taxon>
        <taxon>Marinilabilia</taxon>
    </lineage>
</organism>
<keyword evidence="7 14" id="KW-0418">Kinase</keyword>
<comment type="caution">
    <text evidence="14">The sequence shown here is derived from an EMBL/GenBank/DDBJ whole genome shotgun (WGS) entry which is preliminary data.</text>
</comment>
<dbReference type="InterPro" id="IPR000550">
    <property type="entry name" value="Hppk"/>
</dbReference>
<evidence type="ECO:0000256" key="10">
    <source>
        <dbReference type="ARBA" id="ARBA00029409"/>
    </source>
</evidence>
<comment type="similarity">
    <text evidence="2">Belongs to the HPPK family.</text>
</comment>
<evidence type="ECO:0000259" key="13">
    <source>
        <dbReference type="Pfam" id="PF01288"/>
    </source>
</evidence>
<evidence type="ECO:0000256" key="2">
    <source>
        <dbReference type="ARBA" id="ARBA00005810"/>
    </source>
</evidence>
<reference evidence="14 15" key="1">
    <citation type="submission" date="2018-07" db="EMBL/GenBank/DDBJ databases">
        <title>Freshwater and sediment microbial communities from various areas in North America, analyzing microbe dynamics in response to fracking.</title>
        <authorList>
            <person name="Lamendella R."/>
        </authorList>
    </citation>
    <scope>NUCLEOTIDE SEQUENCE [LARGE SCALE GENOMIC DNA]</scope>
    <source>
        <strain evidence="14 15">160A</strain>
    </source>
</reference>
<dbReference type="Pfam" id="PF01288">
    <property type="entry name" value="HPPK"/>
    <property type="match status" value="1"/>
</dbReference>
<dbReference type="EMBL" id="QPIZ01000017">
    <property type="protein sequence ID" value="RCW31601.1"/>
    <property type="molecule type" value="Genomic_DNA"/>
</dbReference>
<dbReference type="AlphaFoldDB" id="A0A368UXI6"/>
<evidence type="ECO:0000256" key="7">
    <source>
        <dbReference type="ARBA" id="ARBA00022777"/>
    </source>
</evidence>
<dbReference type="GO" id="GO:0005524">
    <property type="term" value="F:ATP binding"/>
    <property type="evidence" value="ECO:0007669"/>
    <property type="project" value="UniProtKB-KW"/>
</dbReference>
<dbReference type="Gene3D" id="3.30.70.560">
    <property type="entry name" value="7,8-Dihydro-6-hydroxymethylpterin-pyrophosphokinase HPPK"/>
    <property type="match status" value="1"/>
</dbReference>
<evidence type="ECO:0000256" key="11">
    <source>
        <dbReference type="ARBA" id="ARBA00029766"/>
    </source>
</evidence>
<keyword evidence="6" id="KW-0547">Nucleotide-binding</keyword>
<dbReference type="UniPathway" id="UPA00077">
    <property type="reaction ID" value="UER00155"/>
</dbReference>
<dbReference type="GO" id="GO:0003848">
    <property type="term" value="F:2-amino-4-hydroxy-6-hydroxymethyldihydropteridine diphosphokinase activity"/>
    <property type="evidence" value="ECO:0007669"/>
    <property type="project" value="UniProtKB-EC"/>
</dbReference>